<protein>
    <submittedName>
        <fullName evidence="1">Uncharacterized protein</fullName>
    </submittedName>
</protein>
<dbReference type="EMBL" id="ONZQ02000020">
    <property type="protein sequence ID" value="SPO07343.1"/>
    <property type="molecule type" value="Genomic_DNA"/>
</dbReference>
<name>A0AAE8N8H5_9PEZI</name>
<comment type="caution">
    <text evidence="1">The sequence shown here is derived from an EMBL/GenBank/DDBJ whole genome shotgun (WGS) entry which is preliminary data.</text>
</comment>
<keyword evidence="2" id="KW-1185">Reference proteome</keyword>
<accession>A0AAE8N8H5</accession>
<dbReference type="Pfam" id="PF21087">
    <property type="entry name" value="Glyco_hydro_134"/>
    <property type="match status" value="1"/>
</dbReference>
<evidence type="ECO:0000313" key="2">
    <source>
        <dbReference type="Proteomes" id="UP001187682"/>
    </source>
</evidence>
<sequence length="101" mass="11608">MLRVCGSRGGFVGQSEAQWNNGAVLNNDIYADVAARWDCQGYYGYEKWFAGHRNGETGLNNPNTEDIKFYRESIEWIQSQIDSNSVYKTDDTRFWVDVTPI</sequence>
<dbReference type="Proteomes" id="UP001187682">
    <property type="component" value="Unassembled WGS sequence"/>
</dbReference>
<gene>
    <name evidence="1" type="ORF">DNG_10037</name>
</gene>
<organism evidence="1 2">
    <name type="scientific">Cephalotrichum gorgonifer</name>
    <dbReference type="NCBI Taxonomy" id="2041049"/>
    <lineage>
        <taxon>Eukaryota</taxon>
        <taxon>Fungi</taxon>
        <taxon>Dikarya</taxon>
        <taxon>Ascomycota</taxon>
        <taxon>Pezizomycotina</taxon>
        <taxon>Sordariomycetes</taxon>
        <taxon>Hypocreomycetidae</taxon>
        <taxon>Microascales</taxon>
        <taxon>Microascaceae</taxon>
        <taxon>Cephalotrichum</taxon>
    </lineage>
</organism>
<evidence type="ECO:0000313" key="1">
    <source>
        <dbReference type="EMBL" id="SPO07343.1"/>
    </source>
</evidence>
<dbReference type="AlphaFoldDB" id="A0AAE8N8H5"/>
<dbReference type="InterPro" id="IPR049168">
    <property type="entry name" value="Glyco_hydro_134"/>
</dbReference>
<reference evidence="1" key="1">
    <citation type="submission" date="2018-03" db="EMBL/GenBank/DDBJ databases">
        <authorList>
            <person name="Guldener U."/>
        </authorList>
    </citation>
    <scope>NUCLEOTIDE SEQUENCE</scope>
</reference>
<proteinExistence type="predicted"/>